<dbReference type="EMBL" id="JAKLWS010000024">
    <property type="protein sequence ID" value="MCG2590003.1"/>
    <property type="molecule type" value="Genomic_DNA"/>
</dbReference>
<dbReference type="SUPFAM" id="SSF51735">
    <property type="entry name" value="NAD(P)-binding Rossmann-fold domains"/>
    <property type="match status" value="1"/>
</dbReference>
<organism evidence="2 3">
    <name type="scientific">Rhodohalobacter sulfatireducens</name>
    <dbReference type="NCBI Taxonomy" id="2911366"/>
    <lineage>
        <taxon>Bacteria</taxon>
        <taxon>Pseudomonadati</taxon>
        <taxon>Balneolota</taxon>
        <taxon>Balneolia</taxon>
        <taxon>Balneolales</taxon>
        <taxon>Balneolaceae</taxon>
        <taxon>Rhodohalobacter</taxon>
    </lineage>
</organism>
<reference evidence="2" key="1">
    <citation type="submission" date="2022-01" db="EMBL/GenBank/DDBJ databases">
        <authorList>
            <person name="Wang Y."/>
        </authorList>
    </citation>
    <scope>NUCLEOTIDE SEQUENCE</scope>
    <source>
        <strain evidence="2">WB101</strain>
    </source>
</reference>
<dbReference type="InterPro" id="IPR036291">
    <property type="entry name" value="NAD(P)-bd_dom_sf"/>
</dbReference>
<dbReference type="Gene3D" id="3.40.50.720">
    <property type="entry name" value="NAD(P)-binding Rossmann-like Domain"/>
    <property type="match status" value="1"/>
</dbReference>
<dbReference type="Proteomes" id="UP001165366">
    <property type="component" value="Unassembled WGS sequence"/>
</dbReference>
<reference evidence="2" key="2">
    <citation type="submission" date="2024-05" db="EMBL/GenBank/DDBJ databases">
        <title>Rhodohalobacter halophilus gen. nov., sp. nov., a moderately halophilic member of the family Balneolaceae.</title>
        <authorList>
            <person name="Xia J."/>
        </authorList>
    </citation>
    <scope>NUCLEOTIDE SEQUENCE</scope>
    <source>
        <strain evidence="2">WB101</strain>
    </source>
</reference>
<keyword evidence="3" id="KW-1185">Reference proteome</keyword>
<dbReference type="RefSeq" id="WP_237855360.1">
    <property type="nucleotide sequence ID" value="NZ_JAKLWS010000024.1"/>
</dbReference>
<evidence type="ECO:0000313" key="2">
    <source>
        <dbReference type="EMBL" id="MCG2590003.1"/>
    </source>
</evidence>
<comment type="caution">
    <text evidence="2">The sequence shown here is derived from an EMBL/GenBank/DDBJ whole genome shotgun (WGS) entry which is preliminary data.</text>
</comment>
<gene>
    <name evidence="2" type="ORF">L6773_15605</name>
</gene>
<dbReference type="InterPro" id="IPR008030">
    <property type="entry name" value="NmrA-like"/>
</dbReference>
<evidence type="ECO:0000313" key="3">
    <source>
        <dbReference type="Proteomes" id="UP001165366"/>
    </source>
</evidence>
<feature type="domain" description="NmrA-like" evidence="1">
    <location>
        <begin position="44"/>
        <end position="262"/>
    </location>
</feature>
<dbReference type="Pfam" id="PF05368">
    <property type="entry name" value="NmrA"/>
    <property type="match status" value="1"/>
</dbReference>
<name>A0ABS9KGL4_9BACT</name>
<sequence length="280" mass="30958">MENNYLVIGGTGKTGRKVVSNLKEKGFNVRVGSRSATPPFQWEDPSSWSQVLEGIDRMYIVFYPDLAVPGAYEAIQRLVEVAKTAGVKKAVLLSGKGEREAERCEQLIVNSGLDYTLVRASWFNQNFSESFFLDPIKSGDVALPMPEAKIPFVDTGDIADVVTVVLTDEKHNGQTYEVTGPRKLTFGEVVQEISNATGKPIKFQPVALDDYTEGMKKAGLSLDYIWLFEYLFKEVLGNPNNQVVSNDIEKVLGRKAKDFSEFAAETAEAGVWDQTVSQIA</sequence>
<dbReference type="PANTHER" id="PTHR43162">
    <property type="match status" value="1"/>
</dbReference>
<proteinExistence type="predicted"/>
<accession>A0ABS9KGL4</accession>
<dbReference type="Gene3D" id="3.90.25.10">
    <property type="entry name" value="UDP-galactose 4-epimerase, domain 1"/>
    <property type="match status" value="1"/>
</dbReference>
<protein>
    <submittedName>
        <fullName evidence="2">NmrA family NAD(P)-binding protein</fullName>
    </submittedName>
</protein>
<evidence type="ECO:0000259" key="1">
    <source>
        <dbReference type="Pfam" id="PF05368"/>
    </source>
</evidence>
<dbReference type="InterPro" id="IPR051604">
    <property type="entry name" value="Ergot_Alk_Oxidoreductase"/>
</dbReference>
<dbReference type="PANTHER" id="PTHR43162:SF1">
    <property type="entry name" value="PRESTALK A DIFFERENTIATION PROTEIN A"/>
    <property type="match status" value="1"/>
</dbReference>